<evidence type="ECO:0000259" key="6">
    <source>
        <dbReference type="Pfam" id="PF00669"/>
    </source>
</evidence>
<dbReference type="InterPro" id="IPR001492">
    <property type="entry name" value="Flagellin"/>
</dbReference>
<keyword evidence="7" id="KW-0282">Flagellum</keyword>
<keyword evidence="8" id="KW-1185">Reference proteome</keyword>
<dbReference type="AlphaFoldDB" id="A0A1M5YKY6"/>
<accession>A0A1M5YKY6</accession>
<evidence type="ECO:0000256" key="1">
    <source>
        <dbReference type="ARBA" id="ARBA00004365"/>
    </source>
</evidence>
<comment type="subcellular location">
    <subcellularLocation>
        <location evidence="1">Bacterial flagellum</location>
    </subcellularLocation>
    <subcellularLocation>
        <location evidence="2">Secreted</location>
    </subcellularLocation>
</comment>
<sequence>MRISDTQFSQMMLRSLQYNNVGLGKVMQQMSTSDRLTKLSDDPMASVQLLNLSREGSVITQYKKNISDVKTNLSNQEVYLDSATESLQRIRELVLWGANGSLSTSDRNGMVTELNSLREGLITAFNAQDEAGHYLFSGTKTDTASIAEVSGSYVLQGNSDKRLVTVAKGVNVESNKTSAEILDLGGGDNILNHIDAIIAEFETPTANFRTEVETTLTAVDSTSAQVLGALTEIGGQIKNLEMMSGAHSENKLFVDKISNDLSALDYGEASVRLNNYMAALKATQASYTKINDLSLFDRL</sequence>
<dbReference type="GO" id="GO:0005198">
    <property type="term" value="F:structural molecule activity"/>
    <property type="evidence" value="ECO:0007669"/>
    <property type="project" value="InterPro"/>
</dbReference>
<evidence type="ECO:0000256" key="2">
    <source>
        <dbReference type="ARBA" id="ARBA00004613"/>
    </source>
</evidence>
<organism evidence="7 8">
    <name type="scientific">Vibrio aerogenes CECT 7868</name>
    <dbReference type="NCBI Taxonomy" id="1216006"/>
    <lineage>
        <taxon>Bacteria</taxon>
        <taxon>Pseudomonadati</taxon>
        <taxon>Pseudomonadota</taxon>
        <taxon>Gammaproteobacteria</taxon>
        <taxon>Vibrionales</taxon>
        <taxon>Vibrionaceae</taxon>
        <taxon>Vibrio</taxon>
    </lineage>
</organism>
<proteinExistence type="inferred from homology"/>
<dbReference type="RefSeq" id="WP_073603511.1">
    <property type="nucleotide sequence ID" value="NZ_FQXZ01000015.1"/>
</dbReference>
<dbReference type="NCBIfam" id="TIGR02550">
    <property type="entry name" value="flagell_flgL"/>
    <property type="match status" value="1"/>
</dbReference>
<evidence type="ECO:0000256" key="3">
    <source>
        <dbReference type="ARBA" id="ARBA00005709"/>
    </source>
</evidence>
<keyword evidence="4" id="KW-0964">Secreted</keyword>
<dbReference type="Gene3D" id="1.20.1330.10">
    <property type="entry name" value="f41 fragment of flagellin, N-terminal domain"/>
    <property type="match status" value="1"/>
</dbReference>
<dbReference type="SUPFAM" id="SSF64518">
    <property type="entry name" value="Phase 1 flagellin"/>
    <property type="match status" value="1"/>
</dbReference>
<keyword evidence="7" id="KW-0969">Cilium</keyword>
<evidence type="ECO:0000256" key="4">
    <source>
        <dbReference type="ARBA" id="ARBA00022525"/>
    </source>
</evidence>
<dbReference type="GO" id="GO:0071973">
    <property type="term" value="P:bacterial-type flagellum-dependent cell motility"/>
    <property type="evidence" value="ECO:0007669"/>
    <property type="project" value="InterPro"/>
</dbReference>
<dbReference type="EMBL" id="FQXZ01000015">
    <property type="protein sequence ID" value="SHI12548.1"/>
    <property type="molecule type" value="Genomic_DNA"/>
</dbReference>
<keyword evidence="7" id="KW-0966">Cell projection</keyword>
<dbReference type="PANTHER" id="PTHR42792:SF1">
    <property type="entry name" value="FLAGELLAR HOOK-ASSOCIATED PROTEIN 3"/>
    <property type="match status" value="1"/>
</dbReference>
<dbReference type="PANTHER" id="PTHR42792">
    <property type="entry name" value="FLAGELLIN"/>
    <property type="match status" value="1"/>
</dbReference>
<evidence type="ECO:0000256" key="5">
    <source>
        <dbReference type="ARBA" id="ARBA00023143"/>
    </source>
</evidence>
<dbReference type="Proteomes" id="UP000184608">
    <property type="component" value="Unassembled WGS sequence"/>
</dbReference>
<evidence type="ECO:0000313" key="7">
    <source>
        <dbReference type="EMBL" id="SHI12548.1"/>
    </source>
</evidence>
<dbReference type="GO" id="GO:0005576">
    <property type="term" value="C:extracellular region"/>
    <property type="evidence" value="ECO:0007669"/>
    <property type="project" value="UniProtKB-SubCell"/>
</dbReference>
<dbReference type="GO" id="GO:0009424">
    <property type="term" value="C:bacterial-type flagellum hook"/>
    <property type="evidence" value="ECO:0007669"/>
    <property type="project" value="InterPro"/>
</dbReference>
<protein>
    <submittedName>
        <fullName evidence="7">Flagellar hook-associated protein 3</fullName>
    </submittedName>
</protein>
<dbReference type="STRING" id="1216006.VA7868_01815"/>
<reference evidence="7 8" key="1">
    <citation type="submission" date="2016-11" db="EMBL/GenBank/DDBJ databases">
        <authorList>
            <person name="Jaros S."/>
            <person name="Januszkiewicz K."/>
            <person name="Wedrychowicz H."/>
        </authorList>
    </citation>
    <scope>NUCLEOTIDE SEQUENCE [LARGE SCALE GENOMIC DNA]</scope>
    <source>
        <strain evidence="7 8">CECT 7868</strain>
    </source>
</reference>
<dbReference type="InterPro" id="IPR001029">
    <property type="entry name" value="Flagellin_N"/>
</dbReference>
<dbReference type="InterPro" id="IPR013384">
    <property type="entry name" value="Flagell_FlgL"/>
</dbReference>
<keyword evidence="5" id="KW-0975">Bacterial flagellum</keyword>
<comment type="similarity">
    <text evidence="3">Belongs to the bacterial flagellin family.</text>
</comment>
<feature type="domain" description="Flagellin N-terminal" evidence="6">
    <location>
        <begin position="3"/>
        <end position="141"/>
    </location>
</feature>
<dbReference type="Pfam" id="PF00669">
    <property type="entry name" value="Flagellin_N"/>
    <property type="match status" value="1"/>
</dbReference>
<dbReference type="OrthoDB" id="9768249at2"/>
<gene>
    <name evidence="7" type="primary">flgL_2</name>
    <name evidence="7" type="ORF">VA7868_01815</name>
</gene>
<evidence type="ECO:0000313" key="8">
    <source>
        <dbReference type="Proteomes" id="UP000184608"/>
    </source>
</evidence>
<name>A0A1M5YKY6_9VIBR</name>